<dbReference type="AlphaFoldDB" id="A0A6S7JRX9"/>
<evidence type="ECO:0000313" key="1">
    <source>
        <dbReference type="EMBL" id="CAB4034337.1"/>
    </source>
</evidence>
<dbReference type="Proteomes" id="UP001152795">
    <property type="component" value="Unassembled WGS sequence"/>
</dbReference>
<organism evidence="1 2">
    <name type="scientific">Paramuricea clavata</name>
    <name type="common">Red gorgonian</name>
    <name type="synonym">Violescent sea-whip</name>
    <dbReference type="NCBI Taxonomy" id="317549"/>
    <lineage>
        <taxon>Eukaryota</taxon>
        <taxon>Metazoa</taxon>
        <taxon>Cnidaria</taxon>
        <taxon>Anthozoa</taxon>
        <taxon>Octocorallia</taxon>
        <taxon>Malacalcyonacea</taxon>
        <taxon>Plexauridae</taxon>
        <taxon>Paramuricea</taxon>
    </lineage>
</organism>
<name>A0A6S7JRX9_PARCT</name>
<comment type="caution">
    <text evidence="1">The sequence shown here is derived from an EMBL/GenBank/DDBJ whole genome shotgun (WGS) entry which is preliminary data.</text>
</comment>
<feature type="non-terminal residue" evidence="1">
    <location>
        <position position="141"/>
    </location>
</feature>
<dbReference type="OrthoDB" id="6014932at2759"/>
<sequence>MATGENTGETAEITLKTKLIQLGRARGKSDNVLKGGKEHVIRRHIETLKESLTEVSKWHRTVEAEKITSKEEVSEIDQWSNEIEKHIEAADQTIGLLEQWLNDTQVKREDQHRQERMNFELKLEEAKIKLKAEHKKVEAPS</sequence>
<protein>
    <submittedName>
        <fullName evidence="1">Uncharacterized protein</fullName>
    </submittedName>
</protein>
<evidence type="ECO:0000313" key="2">
    <source>
        <dbReference type="Proteomes" id="UP001152795"/>
    </source>
</evidence>
<proteinExistence type="predicted"/>
<reference evidence="1" key="1">
    <citation type="submission" date="2020-04" db="EMBL/GenBank/DDBJ databases">
        <authorList>
            <person name="Alioto T."/>
            <person name="Alioto T."/>
            <person name="Gomez Garrido J."/>
        </authorList>
    </citation>
    <scope>NUCLEOTIDE SEQUENCE</scope>
    <source>
        <strain evidence="1">A484AB</strain>
    </source>
</reference>
<gene>
    <name evidence="1" type="ORF">PACLA_8A027208</name>
</gene>
<accession>A0A6S7JRX9</accession>
<keyword evidence="2" id="KW-1185">Reference proteome</keyword>
<dbReference type="EMBL" id="CACRXK020020038">
    <property type="protein sequence ID" value="CAB4034337.1"/>
    <property type="molecule type" value="Genomic_DNA"/>
</dbReference>